<keyword evidence="5" id="KW-0808">Transferase</keyword>
<dbReference type="PROSITE" id="PS50885">
    <property type="entry name" value="HAMP"/>
    <property type="match status" value="1"/>
</dbReference>
<keyword evidence="7 13" id="KW-0418">Kinase</keyword>
<name>A0A9D1UYG1_9BACT</name>
<dbReference type="CDD" id="cd00082">
    <property type="entry name" value="HisKA"/>
    <property type="match status" value="1"/>
</dbReference>
<dbReference type="InterPro" id="IPR003661">
    <property type="entry name" value="HisK_dim/P_dom"/>
</dbReference>
<protein>
    <recommendedName>
        <fullName evidence="3">histidine kinase</fullName>
        <ecNumber evidence="3">2.7.13.3</ecNumber>
    </recommendedName>
</protein>
<evidence type="ECO:0000313" key="13">
    <source>
        <dbReference type="EMBL" id="HIX02781.1"/>
    </source>
</evidence>
<evidence type="ECO:0000259" key="12">
    <source>
        <dbReference type="PROSITE" id="PS50885"/>
    </source>
</evidence>
<dbReference type="PANTHER" id="PTHR43065">
    <property type="entry name" value="SENSOR HISTIDINE KINASE"/>
    <property type="match status" value="1"/>
</dbReference>
<comment type="caution">
    <text evidence="13">The sequence shown here is derived from an EMBL/GenBank/DDBJ whole genome shotgun (WGS) entry which is preliminary data.</text>
</comment>
<feature type="non-terminal residue" evidence="13">
    <location>
        <position position="1"/>
    </location>
</feature>
<organism evidence="13 14">
    <name type="scientific">Candidatus Odoribacter faecigallinarum</name>
    <dbReference type="NCBI Taxonomy" id="2838706"/>
    <lineage>
        <taxon>Bacteria</taxon>
        <taxon>Pseudomonadati</taxon>
        <taxon>Bacteroidota</taxon>
        <taxon>Bacteroidia</taxon>
        <taxon>Bacteroidales</taxon>
        <taxon>Odoribacteraceae</taxon>
        <taxon>Odoribacter</taxon>
    </lineage>
</organism>
<comment type="catalytic activity">
    <reaction evidence="1">
        <text>ATP + protein L-histidine = ADP + protein N-phospho-L-histidine.</text>
        <dbReference type="EC" id="2.7.13.3"/>
    </reaction>
</comment>
<dbReference type="CDD" id="cd00075">
    <property type="entry name" value="HATPase"/>
    <property type="match status" value="1"/>
</dbReference>
<dbReference type="Gene3D" id="1.10.287.130">
    <property type="match status" value="1"/>
</dbReference>
<feature type="transmembrane region" description="Helical" evidence="10">
    <location>
        <begin position="38"/>
        <end position="60"/>
    </location>
</feature>
<dbReference type="EMBL" id="DXFT01000026">
    <property type="protein sequence ID" value="HIX02781.1"/>
    <property type="molecule type" value="Genomic_DNA"/>
</dbReference>
<feature type="domain" description="Histidine kinase" evidence="11">
    <location>
        <begin position="640"/>
        <end position="850"/>
    </location>
</feature>
<evidence type="ECO:0000313" key="14">
    <source>
        <dbReference type="Proteomes" id="UP000824202"/>
    </source>
</evidence>
<evidence type="ECO:0000256" key="9">
    <source>
        <dbReference type="ARBA" id="ARBA00023012"/>
    </source>
</evidence>
<dbReference type="Proteomes" id="UP000824202">
    <property type="component" value="Unassembled WGS sequence"/>
</dbReference>
<dbReference type="SUPFAM" id="SSF47384">
    <property type="entry name" value="Homodimeric domain of signal transducing histidine kinase"/>
    <property type="match status" value="1"/>
</dbReference>
<evidence type="ECO:0000256" key="7">
    <source>
        <dbReference type="ARBA" id="ARBA00022777"/>
    </source>
</evidence>
<gene>
    <name evidence="13" type="ORF">H9863_01530</name>
</gene>
<dbReference type="SMART" id="SM00304">
    <property type="entry name" value="HAMP"/>
    <property type="match status" value="1"/>
</dbReference>
<evidence type="ECO:0000256" key="8">
    <source>
        <dbReference type="ARBA" id="ARBA00022840"/>
    </source>
</evidence>
<feature type="transmembrane region" description="Helical" evidence="10">
    <location>
        <begin position="343"/>
        <end position="366"/>
    </location>
</feature>
<feature type="transmembrane region" description="Helical" evidence="10">
    <location>
        <begin position="6"/>
        <end position="26"/>
    </location>
</feature>
<feature type="transmembrane region" description="Helical" evidence="10">
    <location>
        <begin position="544"/>
        <end position="569"/>
    </location>
</feature>
<dbReference type="GO" id="GO:0016020">
    <property type="term" value="C:membrane"/>
    <property type="evidence" value="ECO:0007669"/>
    <property type="project" value="UniProtKB-SubCell"/>
</dbReference>
<evidence type="ECO:0000256" key="5">
    <source>
        <dbReference type="ARBA" id="ARBA00022679"/>
    </source>
</evidence>
<keyword evidence="8" id="KW-0067">ATP-binding</keyword>
<dbReference type="GO" id="GO:0005524">
    <property type="term" value="F:ATP binding"/>
    <property type="evidence" value="ECO:0007669"/>
    <property type="project" value="UniProtKB-KW"/>
</dbReference>
<keyword evidence="9" id="KW-0902">Two-component regulatory system</keyword>
<evidence type="ECO:0000256" key="1">
    <source>
        <dbReference type="ARBA" id="ARBA00000085"/>
    </source>
</evidence>
<keyword evidence="10" id="KW-0812">Transmembrane</keyword>
<dbReference type="SMART" id="SM00388">
    <property type="entry name" value="HisKA"/>
    <property type="match status" value="1"/>
</dbReference>
<sequence length="855" mass="98254">STGSVIAFIAICLGGLVILFGLWWILSVLCRFFSFRQILLLVTAICVVLWGISALLGLYTNFWDCFFIWGIFILMVVGKYLLKFEIQRGIYILLIFLLSIYVVMVSKKYEHAKEQQQRVGYATELIEERDYNFEQHLASLDNQIVSSDVLSFFLGIREDEEAKVLLREDLVDMSGFDYYWDITFCREGDRIWLPDSKSWRGCREYFDWIIQHAGYRLGDTHFYAIRIFDGFVTYVGRFYVGNTWIYLRFDADKGDEGVGYPQLLSRKSSIGQKLAYHYSYAKYSHGRLVASGGDFIYSKKLKPWAEGTGEGVRMVDKDDYSHMLIAVDDYDTLIISLPERTFALYYVNTLYAFFICILFSSYGLLFDERSSIRFMGRTLKTRIKNSVISLIFLLFLLLTALSIFMNVKSFEARHEARAFEFLRYVNKELERMDCVNWEECPDIVQVLANLSEQLMVDVNIYAESGELVATSRPEIFQYDFHDFLMNPRALQKITKEGGSSYMEWEKLGELKSMAVYMPLVLDNGKSYVLSIPYFAQNDELNMDIMIAVVIAVNIAIIMMVIAFVLSGLLAERVIKPLQLVNDKLRLMRAGGKNEKISYKGKDELAMLVQEYNNMVDKVDESIRQLALSERESAWREMARQIAHEIKNPLTPMKLNIQFMLRSLQVEDIGKFKQRFKDIAAMLMEQIDNLAATASAFSDFAKLSVTHNEVLNLDEVLKNCILLFENNIDIIHEDLESGIQVLADREQMRRVIVNLLKNAEQSIPEGRKGEITVTLHRMDEGVEIRVKDNGCGIPEDIQKKIFEPNFTTKSSGSGLGLAICRSIIENFGGKIGFTSEEGIGTEFYIILDEYDNQGSN</sequence>
<reference evidence="13" key="2">
    <citation type="submission" date="2021-04" db="EMBL/GenBank/DDBJ databases">
        <authorList>
            <person name="Gilroy R."/>
        </authorList>
    </citation>
    <scope>NUCLEOTIDE SEQUENCE</scope>
    <source>
        <strain evidence="13">23274</strain>
    </source>
</reference>
<keyword evidence="4" id="KW-0597">Phosphoprotein</keyword>
<dbReference type="EC" id="2.7.13.3" evidence="3"/>
<evidence type="ECO:0000256" key="2">
    <source>
        <dbReference type="ARBA" id="ARBA00004370"/>
    </source>
</evidence>
<evidence type="ECO:0000256" key="4">
    <source>
        <dbReference type="ARBA" id="ARBA00022553"/>
    </source>
</evidence>
<keyword evidence="10" id="KW-0472">Membrane</keyword>
<dbReference type="PROSITE" id="PS50109">
    <property type="entry name" value="HIS_KIN"/>
    <property type="match status" value="1"/>
</dbReference>
<feature type="transmembrane region" description="Helical" evidence="10">
    <location>
        <begin position="66"/>
        <end position="82"/>
    </location>
</feature>
<feature type="domain" description="HAMP" evidence="12">
    <location>
        <begin position="571"/>
        <end position="623"/>
    </location>
</feature>
<dbReference type="PRINTS" id="PR00344">
    <property type="entry name" value="BCTRLSENSOR"/>
</dbReference>
<comment type="subcellular location">
    <subcellularLocation>
        <location evidence="2">Membrane</location>
    </subcellularLocation>
</comment>
<evidence type="ECO:0000259" key="11">
    <source>
        <dbReference type="PROSITE" id="PS50109"/>
    </source>
</evidence>
<dbReference type="InterPro" id="IPR005467">
    <property type="entry name" value="His_kinase_dom"/>
</dbReference>
<dbReference type="Pfam" id="PF02518">
    <property type="entry name" value="HATPase_c"/>
    <property type="match status" value="1"/>
</dbReference>
<dbReference type="Gene3D" id="6.10.340.10">
    <property type="match status" value="1"/>
</dbReference>
<feature type="transmembrane region" description="Helical" evidence="10">
    <location>
        <begin position="387"/>
        <end position="405"/>
    </location>
</feature>
<dbReference type="AlphaFoldDB" id="A0A9D1UYG1"/>
<accession>A0A9D1UYG1</accession>
<dbReference type="InterPro" id="IPR003594">
    <property type="entry name" value="HATPase_dom"/>
</dbReference>
<dbReference type="CDD" id="cd06225">
    <property type="entry name" value="HAMP"/>
    <property type="match status" value="1"/>
</dbReference>
<feature type="transmembrane region" description="Helical" evidence="10">
    <location>
        <begin position="89"/>
        <end position="106"/>
    </location>
</feature>
<dbReference type="InterPro" id="IPR004358">
    <property type="entry name" value="Sig_transdc_His_kin-like_C"/>
</dbReference>
<dbReference type="Gene3D" id="3.30.565.10">
    <property type="entry name" value="Histidine kinase-like ATPase, C-terminal domain"/>
    <property type="match status" value="1"/>
</dbReference>
<proteinExistence type="predicted"/>
<dbReference type="SUPFAM" id="SSF55874">
    <property type="entry name" value="ATPase domain of HSP90 chaperone/DNA topoisomerase II/histidine kinase"/>
    <property type="match status" value="1"/>
</dbReference>
<dbReference type="InterPro" id="IPR036890">
    <property type="entry name" value="HATPase_C_sf"/>
</dbReference>
<dbReference type="InterPro" id="IPR036097">
    <property type="entry name" value="HisK_dim/P_sf"/>
</dbReference>
<evidence type="ECO:0000256" key="6">
    <source>
        <dbReference type="ARBA" id="ARBA00022741"/>
    </source>
</evidence>
<evidence type="ECO:0000256" key="10">
    <source>
        <dbReference type="SAM" id="Phobius"/>
    </source>
</evidence>
<keyword evidence="10" id="KW-1133">Transmembrane helix</keyword>
<reference evidence="13" key="1">
    <citation type="journal article" date="2021" name="PeerJ">
        <title>Extensive microbial diversity within the chicken gut microbiome revealed by metagenomics and culture.</title>
        <authorList>
            <person name="Gilroy R."/>
            <person name="Ravi A."/>
            <person name="Getino M."/>
            <person name="Pursley I."/>
            <person name="Horton D.L."/>
            <person name="Alikhan N.F."/>
            <person name="Baker D."/>
            <person name="Gharbi K."/>
            <person name="Hall N."/>
            <person name="Watson M."/>
            <person name="Adriaenssens E.M."/>
            <person name="Foster-Nyarko E."/>
            <person name="Jarju S."/>
            <person name="Secka A."/>
            <person name="Antonio M."/>
            <person name="Oren A."/>
            <person name="Chaudhuri R.R."/>
            <person name="La Ragione R."/>
            <person name="Hildebrand F."/>
            <person name="Pallen M.J."/>
        </authorList>
    </citation>
    <scope>NUCLEOTIDE SEQUENCE</scope>
    <source>
        <strain evidence="13">23274</strain>
    </source>
</reference>
<keyword evidence="6" id="KW-0547">Nucleotide-binding</keyword>
<dbReference type="GO" id="GO:0000155">
    <property type="term" value="F:phosphorelay sensor kinase activity"/>
    <property type="evidence" value="ECO:0007669"/>
    <property type="project" value="InterPro"/>
</dbReference>
<dbReference type="SMART" id="SM00387">
    <property type="entry name" value="HATPase_c"/>
    <property type="match status" value="1"/>
</dbReference>
<evidence type="ECO:0000256" key="3">
    <source>
        <dbReference type="ARBA" id="ARBA00012438"/>
    </source>
</evidence>
<dbReference type="InterPro" id="IPR003660">
    <property type="entry name" value="HAMP_dom"/>
</dbReference>
<dbReference type="PANTHER" id="PTHR43065:SF10">
    <property type="entry name" value="PEROXIDE STRESS-ACTIVATED HISTIDINE KINASE MAK3"/>
    <property type="match status" value="1"/>
</dbReference>